<proteinExistence type="inferred from homology"/>
<keyword evidence="4" id="KW-0472">Membrane</keyword>
<dbReference type="PROSITE" id="PS00080">
    <property type="entry name" value="MULTICOPPER_OXIDASE2"/>
    <property type="match status" value="1"/>
</dbReference>
<keyword evidence="8" id="KW-0946">Virion</keyword>
<keyword evidence="4" id="KW-0812">Transmembrane</keyword>
<evidence type="ECO:0000313" key="8">
    <source>
        <dbReference type="EMBL" id="SEJ83799.1"/>
    </source>
</evidence>
<evidence type="ECO:0000259" key="5">
    <source>
        <dbReference type="Pfam" id="PF00394"/>
    </source>
</evidence>
<keyword evidence="3" id="KW-0560">Oxidoreductase</keyword>
<dbReference type="Gene3D" id="2.60.40.420">
    <property type="entry name" value="Cupredoxins - blue copper proteins"/>
    <property type="match status" value="3"/>
</dbReference>
<keyword evidence="2" id="KW-0479">Metal-binding</keyword>
<dbReference type="SUPFAM" id="SSF49503">
    <property type="entry name" value="Cupredoxins"/>
    <property type="match status" value="3"/>
</dbReference>
<dbReference type="STRING" id="84035.SAMN05660742_11914"/>
<dbReference type="CDD" id="cd13890">
    <property type="entry name" value="CuRO_3_CueO_FtsP"/>
    <property type="match status" value="1"/>
</dbReference>
<dbReference type="Pfam" id="PF00394">
    <property type="entry name" value="Cu-oxidase"/>
    <property type="match status" value="1"/>
</dbReference>
<dbReference type="PANTHER" id="PTHR48267:SF1">
    <property type="entry name" value="BILIRUBIN OXIDASE"/>
    <property type="match status" value="1"/>
</dbReference>
<evidence type="ECO:0000256" key="1">
    <source>
        <dbReference type="ARBA" id="ARBA00010609"/>
    </source>
</evidence>
<keyword evidence="8" id="KW-0167">Capsid protein</keyword>
<dbReference type="InterPro" id="IPR002355">
    <property type="entry name" value="Cu_oxidase_Cu_BS"/>
</dbReference>
<keyword evidence="8" id="KW-0131">Cell cycle</keyword>
<evidence type="ECO:0000313" key="9">
    <source>
        <dbReference type="Proteomes" id="UP000199662"/>
    </source>
</evidence>
<dbReference type="AlphaFoldDB" id="A0A1H7C1X6"/>
<dbReference type="CDD" id="cd13867">
    <property type="entry name" value="CuRO_2_CueO_FtsP"/>
    <property type="match status" value="1"/>
</dbReference>
<dbReference type="InterPro" id="IPR011707">
    <property type="entry name" value="Cu-oxidase-like_N"/>
</dbReference>
<keyword evidence="4" id="KW-1133">Transmembrane helix</keyword>
<dbReference type="GO" id="GO:0051301">
    <property type="term" value="P:cell division"/>
    <property type="evidence" value="ECO:0007669"/>
    <property type="project" value="UniProtKB-KW"/>
</dbReference>
<dbReference type="InterPro" id="IPR045087">
    <property type="entry name" value="Cu-oxidase_fam"/>
</dbReference>
<dbReference type="EMBL" id="FNZK01000019">
    <property type="protein sequence ID" value="SEJ83799.1"/>
    <property type="molecule type" value="Genomic_DNA"/>
</dbReference>
<feature type="domain" description="Plastocyanin-like" evidence="6">
    <location>
        <begin position="378"/>
        <end position="487"/>
    </location>
</feature>
<dbReference type="InterPro" id="IPR001117">
    <property type="entry name" value="Cu-oxidase_2nd"/>
</dbReference>
<feature type="domain" description="Plastocyanin-like" evidence="5">
    <location>
        <begin position="226"/>
        <end position="319"/>
    </location>
</feature>
<dbReference type="Pfam" id="PF07732">
    <property type="entry name" value="Cu-oxidase_3"/>
    <property type="match status" value="1"/>
</dbReference>
<organism evidence="8 9">
    <name type="scientific">Propionispira arboris</name>
    <dbReference type="NCBI Taxonomy" id="84035"/>
    <lineage>
        <taxon>Bacteria</taxon>
        <taxon>Bacillati</taxon>
        <taxon>Bacillota</taxon>
        <taxon>Negativicutes</taxon>
        <taxon>Selenomonadales</taxon>
        <taxon>Selenomonadaceae</taxon>
        <taxon>Propionispira</taxon>
    </lineage>
</organism>
<name>A0A1H7C1X6_9FIRM</name>
<keyword evidence="8" id="KW-0132">Cell division</keyword>
<accession>A0A1H7C1X6</accession>
<evidence type="ECO:0000256" key="2">
    <source>
        <dbReference type="ARBA" id="ARBA00022723"/>
    </source>
</evidence>
<dbReference type="Proteomes" id="UP000199662">
    <property type="component" value="Unassembled WGS sequence"/>
</dbReference>
<dbReference type="InterPro" id="IPR008972">
    <property type="entry name" value="Cupredoxin"/>
</dbReference>
<dbReference type="InterPro" id="IPR011706">
    <property type="entry name" value="Cu-oxidase_C"/>
</dbReference>
<evidence type="ECO:0000256" key="3">
    <source>
        <dbReference type="ARBA" id="ARBA00023002"/>
    </source>
</evidence>
<dbReference type="GO" id="GO:0016491">
    <property type="term" value="F:oxidoreductase activity"/>
    <property type="evidence" value="ECO:0007669"/>
    <property type="project" value="UniProtKB-KW"/>
</dbReference>
<comment type="similarity">
    <text evidence="1">Belongs to the multicopper oxidase family.</text>
</comment>
<evidence type="ECO:0000259" key="6">
    <source>
        <dbReference type="Pfam" id="PF07731"/>
    </source>
</evidence>
<feature type="transmembrane region" description="Helical" evidence="4">
    <location>
        <begin position="7"/>
        <end position="27"/>
    </location>
</feature>
<feature type="domain" description="Plastocyanin-like" evidence="7">
    <location>
        <begin position="83"/>
        <end position="198"/>
    </location>
</feature>
<sequence>MKKRSMIILAITIGILIGALFIYMSFFGRMRMNGSSNHMMEGMHDSIAKLENKTGEQGYLNIPPIIKGEMNSSGDIVYSLTAENGAVQFKDGEKTKTMGYNGSFLGPTIVVKKGQNIQINLINHLNNEQTTFHWHGLIVPSDMDGGPHSPIDAGKQTTIAFHVNQEAATLWYHPHVIGKTAEQVYLGLAGILIVKDENESKLGLPEKYGIDDIPVVVQDRTFTDTNQFDYEKDYRADGTAGNTLLVNGTINPYIDVTTNEVRLRLLNGSNARIYTFSLSDNSTFKQIATDGGLLNSPVEMQALSLSPGERAEVIINTDKMYKNGDVLSLMTGDIAVLKMQIGERKDTKNTMPIVLNQLPEINDFSMIDRKIVLSGMAGMVEINQEKFNEHRIDAYGTVGKREIWEIYNQKDMMGGMVHPFHIHGTQFRIISRNGISPAANERGWKDTVAINPDERVKLEVMFIEKGIFMYHCHILEHEDNGMMAQIKIE</sequence>
<dbReference type="GO" id="GO:0005507">
    <property type="term" value="F:copper ion binding"/>
    <property type="evidence" value="ECO:0007669"/>
    <property type="project" value="InterPro"/>
</dbReference>
<gene>
    <name evidence="8" type="ORF">SAMN05660742_11914</name>
</gene>
<dbReference type="Pfam" id="PF07731">
    <property type="entry name" value="Cu-oxidase_2"/>
    <property type="match status" value="1"/>
</dbReference>
<evidence type="ECO:0000256" key="4">
    <source>
        <dbReference type="SAM" id="Phobius"/>
    </source>
</evidence>
<evidence type="ECO:0000259" key="7">
    <source>
        <dbReference type="Pfam" id="PF07732"/>
    </source>
</evidence>
<keyword evidence="9" id="KW-1185">Reference proteome</keyword>
<reference evidence="8 9" key="1">
    <citation type="submission" date="2016-10" db="EMBL/GenBank/DDBJ databases">
        <authorList>
            <person name="de Groot N.N."/>
        </authorList>
    </citation>
    <scope>NUCLEOTIDE SEQUENCE [LARGE SCALE GENOMIC DNA]</scope>
    <source>
        <strain evidence="8 9">DSM 2179</strain>
    </source>
</reference>
<dbReference type="RefSeq" id="WP_143063188.1">
    <property type="nucleotide sequence ID" value="NZ_FNZK01000019.1"/>
</dbReference>
<protein>
    <submittedName>
        <fullName evidence="8">Multicopper oxidase with three cupredoxin domains (Includes cell division protein FtsP and spore coat protein CotA)</fullName>
    </submittedName>
</protein>
<dbReference type="PANTHER" id="PTHR48267">
    <property type="entry name" value="CUPREDOXIN SUPERFAMILY PROTEIN"/>
    <property type="match status" value="1"/>
</dbReference>
<dbReference type="CDD" id="cd04232">
    <property type="entry name" value="CuRO_1_CueO_FtsP"/>
    <property type="match status" value="1"/>
</dbReference>